<dbReference type="Pfam" id="PF08368">
    <property type="entry name" value="FAST_2"/>
    <property type="match status" value="2"/>
</dbReference>
<dbReference type="PANTHER" id="PTHR21228">
    <property type="entry name" value="FAST LEU-RICH DOMAIN-CONTAINING"/>
    <property type="match status" value="1"/>
</dbReference>
<evidence type="ECO:0000313" key="5">
    <source>
        <dbReference type="Proteomes" id="UP000092461"/>
    </source>
</evidence>
<evidence type="ECO:0000256" key="2">
    <source>
        <dbReference type="ARBA" id="ARBA00023128"/>
    </source>
</evidence>
<protein>
    <recommendedName>
        <fullName evidence="3">RAP domain-containing protein</fullName>
    </recommendedName>
</protein>
<reference evidence="4" key="1">
    <citation type="submission" date="2020-05" db="UniProtKB">
        <authorList>
            <consortium name="EnsemblMetazoa"/>
        </authorList>
    </citation>
    <scope>IDENTIFICATION</scope>
    <source>
        <strain evidence="4">Jacobina</strain>
    </source>
</reference>
<dbReference type="Pfam" id="PF08373">
    <property type="entry name" value="RAP"/>
    <property type="match status" value="2"/>
</dbReference>
<dbReference type="InterPro" id="IPR016024">
    <property type="entry name" value="ARM-type_fold"/>
</dbReference>
<dbReference type="GO" id="GO:0044528">
    <property type="term" value="P:regulation of mitochondrial mRNA stability"/>
    <property type="evidence" value="ECO:0007669"/>
    <property type="project" value="InterPro"/>
</dbReference>
<keyword evidence="5" id="KW-1185">Reference proteome</keyword>
<feature type="domain" description="RAP" evidence="3">
    <location>
        <begin position="1090"/>
        <end position="1150"/>
    </location>
</feature>
<proteinExistence type="predicted"/>
<dbReference type="EnsemblMetazoa" id="LLOJ004530-RA">
    <property type="protein sequence ID" value="LLOJ004530-PA"/>
    <property type="gene ID" value="LLOJ004530"/>
</dbReference>
<dbReference type="InterPro" id="IPR010622">
    <property type="entry name" value="FAST_Leu-rich"/>
</dbReference>
<dbReference type="EMBL" id="AJWK01014148">
    <property type="status" value="NOT_ANNOTATED_CDS"/>
    <property type="molecule type" value="Genomic_DNA"/>
</dbReference>
<evidence type="ECO:0000259" key="3">
    <source>
        <dbReference type="PROSITE" id="PS51286"/>
    </source>
</evidence>
<dbReference type="PANTHER" id="PTHR21228:SF72">
    <property type="entry name" value="LD32258P"/>
    <property type="match status" value="1"/>
</dbReference>
<dbReference type="Pfam" id="PF06743">
    <property type="entry name" value="FAST_1"/>
    <property type="match status" value="2"/>
</dbReference>
<dbReference type="VEuPathDB" id="VectorBase:LLOJ004530"/>
<dbReference type="Proteomes" id="UP000092461">
    <property type="component" value="Unassembled WGS sequence"/>
</dbReference>
<evidence type="ECO:0000256" key="1">
    <source>
        <dbReference type="ARBA" id="ARBA00004173"/>
    </source>
</evidence>
<dbReference type="InterPro" id="IPR013584">
    <property type="entry name" value="RAP"/>
</dbReference>
<dbReference type="GO" id="GO:0035770">
    <property type="term" value="C:ribonucleoprotein granule"/>
    <property type="evidence" value="ECO:0007669"/>
    <property type="project" value="TreeGrafter"/>
</dbReference>
<dbReference type="EMBL" id="AJWK01014149">
    <property type="status" value="NOT_ANNOTATED_CDS"/>
    <property type="molecule type" value="Genomic_DNA"/>
</dbReference>
<dbReference type="GO" id="GO:0003723">
    <property type="term" value="F:RNA binding"/>
    <property type="evidence" value="ECO:0007669"/>
    <property type="project" value="TreeGrafter"/>
</dbReference>
<dbReference type="AlphaFoldDB" id="A0A1B0GII0"/>
<name>A0A1B0GII0_LUTLO</name>
<accession>A0A1B0GII0</accession>
<dbReference type="VEuPathDB" id="VectorBase:LLONM1_009581"/>
<dbReference type="GO" id="GO:0000963">
    <property type="term" value="P:mitochondrial RNA processing"/>
    <property type="evidence" value="ECO:0007669"/>
    <property type="project" value="TreeGrafter"/>
</dbReference>
<dbReference type="EMBL" id="AJWK01014150">
    <property type="status" value="NOT_ANNOTATED_CDS"/>
    <property type="molecule type" value="Genomic_DNA"/>
</dbReference>
<dbReference type="InterPro" id="IPR013579">
    <property type="entry name" value="FAST_2"/>
</dbReference>
<dbReference type="SUPFAM" id="SSF48371">
    <property type="entry name" value="ARM repeat"/>
    <property type="match status" value="1"/>
</dbReference>
<dbReference type="GO" id="GO:0005759">
    <property type="term" value="C:mitochondrial matrix"/>
    <property type="evidence" value="ECO:0007669"/>
    <property type="project" value="TreeGrafter"/>
</dbReference>
<dbReference type="PROSITE" id="PS51286">
    <property type="entry name" value="RAP"/>
    <property type="match status" value="2"/>
</dbReference>
<dbReference type="InterPro" id="IPR050870">
    <property type="entry name" value="FAST_kinase"/>
</dbReference>
<feature type="domain" description="RAP" evidence="3">
    <location>
        <begin position="839"/>
        <end position="899"/>
    </location>
</feature>
<dbReference type="EMBL" id="AJWK01014147">
    <property type="status" value="NOT_ANNOTATED_CDS"/>
    <property type="molecule type" value="Genomic_DNA"/>
</dbReference>
<dbReference type="SMART" id="SM00952">
    <property type="entry name" value="RAP"/>
    <property type="match status" value="2"/>
</dbReference>
<sequence length="1155" mass="134415">MFKILRRCIGIHARQIPRIVVNSSRFACEICPKHDIRAFPTSAAVPIRCFSSEFSDEEGSEEDGETGLNTSDQEIRTRDLLYVDTAHWDETMRKLKECSSLPQVYAELEILRRNPEATKLEYFVQSLLTLWDIHKDLILNNIHSNYPHLLEYPLRPELEFLVGKLNENAEKFSSEELSCCLLYLTKLGFDGPPEITEKLHDHFLNLVATDSTEISLASLSRFAVYVNARRNLSIFSIYTILIPKLVHLLKSCSTSEEIRLLTICLGNLFHIITPHQLDLYRKKVNELYQQGAFSNSPRSILRVVNFLNFIHWCHDNTLLIRKLMLLLQNSIPEMETRDLVSLCRVFHSQLEPAQFLPGIVAQTRRLMEKNPTVDLLECFVLDAVPETRNRVTQEAEKIIKRDENLTPNTVSGFFKVLRFLKTSNMRLFNAYWAHVLRKVSTDEAERENYRLARHCHRYMHFNNNLGGTYRYINLERYLVQLILGELETGVSRFIPSKFAKIAPFVIAYGHTEKSREKLPDFLVERIETMRDQFSATDCLNLSRGIQIALELRFRNKISDELGSQLARIENVFHATAEKILAQKVCFTVGTSRTTDLFERLIRKYEENESDLNSRLIREITFNLNASVFHLPNICAKMVDYLMQNHEFIMGDTTEKILYCCYNIGYPIEQEEMLKKAADVIQRDFNFMTGLSIVQACLALAYYRALPQDLVDRVFCTDFIQRLEHEITLCYSKATYPTRVLHQVMQLNRAVCLDYPERNVPWFQQNFLESRVTAFNTPHSRFHEDVNEILHSLTTTREAVRTNHVTPYGYRVDFVLHFDHLQRLIPPPRADDPVKNVSKIALLLHSNDAFCENSTILRGNEQLKQRHLEILGYRVLHLAQSDWNSMYLSVPGAKSRFLRNLLNTTEKILYCCYNIGYPIEQEEMLKKAADVIQRDFNFMTGLSIVQACLALAYYRALPQDLVDRVFCTDFIQRLEHEITLCYSKATYPTRVLHQVMQLNRAVCLDYPERNVPWFQQNFLESRVTAFNTPHSRFHEDVNEILHSLTTTREAVRTNHVTPYGYRVDFVLHFDHLQRLIPPPRADDPVENVSKIALLLHSNDAFCENSTILRGNEQLKQRHLEILGYRVLHLAQSDWNSMYLSVPGAKSRFLRNLLSIT</sequence>
<comment type="subcellular location">
    <subcellularLocation>
        <location evidence="1">Mitochondrion</location>
    </subcellularLocation>
</comment>
<evidence type="ECO:0000313" key="4">
    <source>
        <dbReference type="EnsemblMetazoa" id="LLOJ004530-PA"/>
    </source>
</evidence>
<organism evidence="4 5">
    <name type="scientific">Lutzomyia longipalpis</name>
    <name type="common">Sand fly</name>
    <dbReference type="NCBI Taxonomy" id="7200"/>
    <lineage>
        <taxon>Eukaryota</taxon>
        <taxon>Metazoa</taxon>
        <taxon>Ecdysozoa</taxon>
        <taxon>Arthropoda</taxon>
        <taxon>Hexapoda</taxon>
        <taxon>Insecta</taxon>
        <taxon>Pterygota</taxon>
        <taxon>Neoptera</taxon>
        <taxon>Endopterygota</taxon>
        <taxon>Diptera</taxon>
        <taxon>Nematocera</taxon>
        <taxon>Psychodoidea</taxon>
        <taxon>Psychodidae</taxon>
        <taxon>Lutzomyia</taxon>
        <taxon>Lutzomyia</taxon>
    </lineage>
</organism>
<keyword evidence="2" id="KW-0496">Mitochondrion</keyword>